<dbReference type="AlphaFoldDB" id="A0A4Y7KEB2"/>
<dbReference type="Gramene" id="RZC71177">
    <property type="protein sequence ID" value="RZC71177"/>
    <property type="gene ID" value="C5167_035638"/>
</dbReference>
<reference evidence="1 2" key="1">
    <citation type="journal article" date="2018" name="Science">
        <title>The opium poppy genome and morphinan production.</title>
        <authorList>
            <person name="Guo L."/>
            <person name="Winzer T."/>
            <person name="Yang X."/>
            <person name="Li Y."/>
            <person name="Ning Z."/>
            <person name="He Z."/>
            <person name="Teodor R."/>
            <person name="Lu Y."/>
            <person name="Bowser T.A."/>
            <person name="Graham I.A."/>
            <person name="Ye K."/>
        </authorList>
    </citation>
    <scope>NUCLEOTIDE SEQUENCE [LARGE SCALE GENOMIC DNA]</scope>
    <source>
        <strain evidence="2">cv. HN1</strain>
        <tissue evidence="1">Leaves</tissue>
    </source>
</reference>
<proteinExistence type="predicted"/>
<organism evidence="1 2">
    <name type="scientific">Papaver somniferum</name>
    <name type="common">Opium poppy</name>
    <dbReference type="NCBI Taxonomy" id="3469"/>
    <lineage>
        <taxon>Eukaryota</taxon>
        <taxon>Viridiplantae</taxon>
        <taxon>Streptophyta</taxon>
        <taxon>Embryophyta</taxon>
        <taxon>Tracheophyta</taxon>
        <taxon>Spermatophyta</taxon>
        <taxon>Magnoliopsida</taxon>
        <taxon>Ranunculales</taxon>
        <taxon>Papaveraceae</taxon>
        <taxon>Papaveroideae</taxon>
        <taxon>Papaver</taxon>
    </lineage>
</organism>
<keyword evidence="2" id="KW-1185">Reference proteome</keyword>
<evidence type="ECO:0000313" key="1">
    <source>
        <dbReference type="EMBL" id="RZC71177.1"/>
    </source>
</evidence>
<name>A0A4Y7KEB2_PAPSO</name>
<evidence type="ECO:0000313" key="2">
    <source>
        <dbReference type="Proteomes" id="UP000316621"/>
    </source>
</evidence>
<dbReference type="Proteomes" id="UP000316621">
    <property type="component" value="Chromosome 7"/>
</dbReference>
<protein>
    <submittedName>
        <fullName evidence="1">Uncharacterized protein</fullName>
    </submittedName>
</protein>
<gene>
    <name evidence="1" type="ORF">C5167_035638</name>
</gene>
<dbReference type="EMBL" id="CM010721">
    <property type="protein sequence ID" value="RZC71177.1"/>
    <property type="molecule type" value="Genomic_DNA"/>
</dbReference>
<accession>A0A4Y7KEB2</accession>
<feature type="non-terminal residue" evidence="1">
    <location>
        <position position="88"/>
    </location>
</feature>
<sequence length="88" mass="9671">MFMLTDLWLLTCRVVMIIVSVTCLRTRVVVLASQEAQTAVKPKRKAATQHGGSMLSDLQQSLEDHLPVLLGLVKEGALINEPTALDEQ</sequence>